<dbReference type="PANTHER" id="PTHR43328">
    <property type="entry name" value="ACETYLTRANSFERASE-RELATED"/>
    <property type="match status" value="1"/>
</dbReference>
<dbReference type="PANTHER" id="PTHR43328:SF1">
    <property type="entry name" value="N-ACETYLTRANSFERASE DOMAIN-CONTAINING PROTEIN"/>
    <property type="match status" value="1"/>
</dbReference>
<evidence type="ECO:0000313" key="2">
    <source>
        <dbReference type="EMBL" id="ASV66996.1"/>
    </source>
</evidence>
<proteinExistence type="predicted"/>
<dbReference type="SUPFAM" id="SSF55729">
    <property type="entry name" value="Acyl-CoA N-acyltransferases (Nat)"/>
    <property type="match status" value="1"/>
</dbReference>
<dbReference type="InterPro" id="IPR000182">
    <property type="entry name" value="GNAT_dom"/>
</dbReference>
<name>A0A248TFN4_9BACI</name>
<dbReference type="AlphaFoldDB" id="A0A248TFN4"/>
<keyword evidence="3" id="KW-1185">Reference proteome</keyword>
<dbReference type="PROSITE" id="PS51186">
    <property type="entry name" value="GNAT"/>
    <property type="match status" value="1"/>
</dbReference>
<dbReference type="Gene3D" id="3.40.630.30">
    <property type="match status" value="1"/>
</dbReference>
<dbReference type="InterPro" id="IPR016181">
    <property type="entry name" value="Acyl_CoA_acyltransferase"/>
</dbReference>
<evidence type="ECO:0000313" key="3">
    <source>
        <dbReference type="Proteomes" id="UP000215137"/>
    </source>
</evidence>
<dbReference type="KEGG" id="bko:CKF48_06435"/>
<reference evidence="2 3" key="1">
    <citation type="submission" date="2017-08" db="EMBL/GenBank/DDBJ databases">
        <title>Complete Genome Sequence of Bacillus kochii Oregon-R-modENCODE STRAIN BDGP4, isolated from Drosophila melanogaster gut.</title>
        <authorList>
            <person name="Wan K.H."/>
            <person name="Yu C."/>
            <person name="Park S."/>
            <person name="Hammonds A.S."/>
            <person name="Booth B.W."/>
            <person name="Celniker S.E."/>
        </authorList>
    </citation>
    <scope>NUCLEOTIDE SEQUENCE [LARGE SCALE GENOMIC DNA]</scope>
    <source>
        <strain evidence="2 3">BDGP4</strain>
    </source>
</reference>
<sequence length="161" mass="18424">MKLNTSEEVQLAFYREEHLDILNRFELPETQAKFTALPKEKVAVSDGEYRVVILSKDLPVGFFLLHSTKRVSEYTVNPHAMLLTALSIDYKHQGKGYAKQAMVDLKAFITTHFPDCNEVVLAVNHKNIPAQQLYLKVGFVDTGERKIGKIDEQFILKLEMK</sequence>
<gene>
    <name evidence="2" type="ORF">CKF48_06435</name>
</gene>
<keyword evidence="2" id="KW-0808">Transferase</keyword>
<dbReference type="GO" id="GO:0016747">
    <property type="term" value="F:acyltransferase activity, transferring groups other than amino-acyl groups"/>
    <property type="evidence" value="ECO:0007669"/>
    <property type="project" value="InterPro"/>
</dbReference>
<dbReference type="OrthoDB" id="66776at2"/>
<dbReference type="Pfam" id="PF00583">
    <property type="entry name" value="Acetyltransf_1"/>
    <property type="match status" value="1"/>
</dbReference>
<protein>
    <submittedName>
        <fullName evidence="2">GNAT family N-acetyltransferase</fullName>
    </submittedName>
</protein>
<organism evidence="2 3">
    <name type="scientific">Cytobacillus kochii</name>
    <dbReference type="NCBI Taxonomy" id="859143"/>
    <lineage>
        <taxon>Bacteria</taxon>
        <taxon>Bacillati</taxon>
        <taxon>Bacillota</taxon>
        <taxon>Bacilli</taxon>
        <taxon>Bacillales</taxon>
        <taxon>Bacillaceae</taxon>
        <taxon>Cytobacillus</taxon>
    </lineage>
</organism>
<accession>A0A248TFN4</accession>
<feature type="domain" description="N-acetyltransferase" evidence="1">
    <location>
        <begin position="1"/>
        <end position="161"/>
    </location>
</feature>
<evidence type="ECO:0000259" key="1">
    <source>
        <dbReference type="PROSITE" id="PS51186"/>
    </source>
</evidence>
<dbReference type="RefSeq" id="WP_095370571.1">
    <property type="nucleotide sequence ID" value="NZ_CP022983.1"/>
</dbReference>
<dbReference type="Proteomes" id="UP000215137">
    <property type="component" value="Chromosome"/>
</dbReference>
<dbReference type="EMBL" id="CP022983">
    <property type="protein sequence ID" value="ASV66996.1"/>
    <property type="molecule type" value="Genomic_DNA"/>
</dbReference>